<sequence>MISKFITGRVYVFIDVANVFFTRRTLGWGVGYEKLIAYLRRECGASVKCFAYTAFDDNKVSERKFLDMLEINGYVVRTKAIKEINVGGGRSKRKGSLDIELALEMVELADHYDTVILVSGDSDFAPALERVRKKGKRVLVMSTRGHISRELLEVAKFIDLRKVRSEIAR</sequence>
<name>A0A1F7URQ3_9BACT</name>
<dbReference type="EMBL" id="MGEK01000036">
    <property type="protein sequence ID" value="OGL80973.1"/>
    <property type="molecule type" value="Genomic_DNA"/>
</dbReference>
<reference evidence="2 3" key="1">
    <citation type="journal article" date="2016" name="Nat. Commun.">
        <title>Thousands of microbial genomes shed light on interconnected biogeochemical processes in an aquifer system.</title>
        <authorList>
            <person name="Anantharaman K."/>
            <person name="Brown C.T."/>
            <person name="Hug L.A."/>
            <person name="Sharon I."/>
            <person name="Castelle C.J."/>
            <person name="Probst A.J."/>
            <person name="Thomas B.C."/>
            <person name="Singh A."/>
            <person name="Wilkins M.J."/>
            <person name="Karaoz U."/>
            <person name="Brodie E.L."/>
            <person name="Williams K.H."/>
            <person name="Hubbard S.S."/>
            <person name="Banfield J.F."/>
        </authorList>
    </citation>
    <scope>NUCLEOTIDE SEQUENCE [LARGE SCALE GENOMIC DNA]</scope>
</reference>
<dbReference type="CDD" id="cd10911">
    <property type="entry name" value="PIN_LabA"/>
    <property type="match status" value="1"/>
</dbReference>
<accession>A0A1F7URQ3</accession>
<evidence type="ECO:0000313" key="2">
    <source>
        <dbReference type="EMBL" id="OGL80973.1"/>
    </source>
</evidence>
<evidence type="ECO:0000259" key="1">
    <source>
        <dbReference type="Pfam" id="PF01936"/>
    </source>
</evidence>
<evidence type="ECO:0000313" key="3">
    <source>
        <dbReference type="Proteomes" id="UP000176846"/>
    </source>
</evidence>
<dbReference type="PANTHER" id="PTHR35458:SF8">
    <property type="entry name" value="SLR0650 PROTEIN"/>
    <property type="match status" value="1"/>
</dbReference>
<feature type="domain" description="NYN" evidence="1">
    <location>
        <begin position="9"/>
        <end position="160"/>
    </location>
</feature>
<proteinExistence type="predicted"/>
<dbReference type="Pfam" id="PF01936">
    <property type="entry name" value="NYN"/>
    <property type="match status" value="1"/>
</dbReference>
<gene>
    <name evidence="2" type="ORF">A2936_02330</name>
</gene>
<dbReference type="Gene3D" id="3.40.50.1010">
    <property type="entry name" value="5'-nuclease"/>
    <property type="match status" value="1"/>
</dbReference>
<organism evidence="2 3">
    <name type="scientific">Candidatus Uhrbacteria bacterium RIFCSPLOWO2_01_FULL_47_25</name>
    <dbReference type="NCBI Taxonomy" id="1802402"/>
    <lineage>
        <taxon>Bacteria</taxon>
        <taxon>Candidatus Uhriibacteriota</taxon>
    </lineage>
</organism>
<dbReference type="InterPro" id="IPR021139">
    <property type="entry name" value="NYN"/>
</dbReference>
<protein>
    <recommendedName>
        <fullName evidence="1">NYN domain-containing protein</fullName>
    </recommendedName>
</protein>
<dbReference type="AlphaFoldDB" id="A0A1F7URQ3"/>
<dbReference type="Proteomes" id="UP000176846">
    <property type="component" value="Unassembled WGS sequence"/>
</dbReference>
<dbReference type="InterPro" id="IPR047140">
    <property type="entry name" value="LabA"/>
</dbReference>
<comment type="caution">
    <text evidence="2">The sequence shown here is derived from an EMBL/GenBank/DDBJ whole genome shotgun (WGS) entry which is preliminary data.</text>
</comment>
<dbReference type="GO" id="GO:0004540">
    <property type="term" value="F:RNA nuclease activity"/>
    <property type="evidence" value="ECO:0007669"/>
    <property type="project" value="InterPro"/>
</dbReference>
<dbReference type="PANTHER" id="PTHR35458">
    <property type="entry name" value="SLR0755 PROTEIN"/>
    <property type="match status" value="1"/>
</dbReference>